<sequence>MKNLRMLVCLVGGATLFGMGCGGEPLETPGELEQQPTSEESSSEPGRVQQQTVYSVCWSELGVYEGPSTGTSLTGLLKYGNHFNTDSSVFWSNGEYWVRGGLYCYPPYNCYGGYGYVRWGGLC</sequence>
<feature type="region of interest" description="Disordered" evidence="1">
    <location>
        <begin position="24"/>
        <end position="48"/>
    </location>
</feature>
<feature type="compositionally biased region" description="Low complexity" evidence="1">
    <location>
        <begin position="24"/>
        <end position="44"/>
    </location>
</feature>
<evidence type="ECO:0000313" key="2">
    <source>
        <dbReference type="EMBL" id="RKH66771.1"/>
    </source>
</evidence>
<dbReference type="AlphaFoldDB" id="A0A3A8QGH5"/>
<name>A0A3A8QGH5_9BACT</name>
<dbReference type="PROSITE" id="PS51257">
    <property type="entry name" value="PROKAR_LIPOPROTEIN"/>
    <property type="match status" value="1"/>
</dbReference>
<reference evidence="3" key="1">
    <citation type="submission" date="2018-09" db="EMBL/GenBank/DDBJ databases">
        <authorList>
            <person name="Livingstone P.G."/>
            <person name="Whitworth D.E."/>
        </authorList>
    </citation>
    <scope>NUCLEOTIDE SEQUENCE [LARGE SCALE GENOMIC DNA]</scope>
    <source>
        <strain evidence="3">CA051B</strain>
    </source>
</reference>
<dbReference type="EMBL" id="RAWB01000024">
    <property type="protein sequence ID" value="RKH66771.1"/>
    <property type="molecule type" value="Genomic_DNA"/>
</dbReference>
<accession>A0A3A8QGH5</accession>
<gene>
    <name evidence="2" type="ORF">D7V93_03915</name>
</gene>
<evidence type="ECO:0000256" key="1">
    <source>
        <dbReference type="SAM" id="MobiDB-lite"/>
    </source>
</evidence>
<organism evidence="2 3">
    <name type="scientific">Corallococcus llansteffanensis</name>
    <dbReference type="NCBI Taxonomy" id="2316731"/>
    <lineage>
        <taxon>Bacteria</taxon>
        <taxon>Pseudomonadati</taxon>
        <taxon>Myxococcota</taxon>
        <taxon>Myxococcia</taxon>
        <taxon>Myxococcales</taxon>
        <taxon>Cystobacterineae</taxon>
        <taxon>Myxococcaceae</taxon>
        <taxon>Corallococcus</taxon>
    </lineage>
</organism>
<comment type="caution">
    <text evidence="2">The sequence shown here is derived from an EMBL/GenBank/DDBJ whole genome shotgun (WGS) entry which is preliminary data.</text>
</comment>
<proteinExistence type="predicted"/>
<protein>
    <submittedName>
        <fullName evidence="2">Uncharacterized protein</fullName>
    </submittedName>
</protein>
<dbReference type="RefSeq" id="WP_147451033.1">
    <property type="nucleotide sequence ID" value="NZ_RAWB01000024.1"/>
</dbReference>
<evidence type="ECO:0000313" key="3">
    <source>
        <dbReference type="Proteomes" id="UP000272888"/>
    </source>
</evidence>
<keyword evidence="3" id="KW-1185">Reference proteome</keyword>
<dbReference type="Proteomes" id="UP000272888">
    <property type="component" value="Unassembled WGS sequence"/>
</dbReference>